<keyword evidence="3" id="KW-1185">Reference proteome</keyword>
<feature type="transmembrane region" description="Helical" evidence="1">
    <location>
        <begin position="32"/>
        <end position="53"/>
    </location>
</feature>
<sequence length="131" mass="13120">PGSQPYAHPLSQPYGEPGTQPLTTRLANTARWISLASLAIMALSALVVGLASATSNSSGTLAGLGYILAFLPLLGGPVGAILGILALLQTNTPFTLNGRKHAGIAIGAGLATLLLCCVIGYMAGTYNASGD</sequence>
<feature type="transmembrane region" description="Helical" evidence="1">
    <location>
        <begin position="102"/>
        <end position="123"/>
    </location>
</feature>
<gene>
    <name evidence="2" type="ORF">SE17_31800</name>
</gene>
<feature type="non-terminal residue" evidence="2">
    <location>
        <position position="1"/>
    </location>
</feature>
<feature type="transmembrane region" description="Helical" evidence="1">
    <location>
        <begin position="65"/>
        <end position="90"/>
    </location>
</feature>
<dbReference type="Proteomes" id="UP000050509">
    <property type="component" value="Unassembled WGS sequence"/>
</dbReference>
<organism evidence="2 3">
    <name type="scientific">Kouleothrix aurantiaca</name>
    <dbReference type="NCBI Taxonomy" id="186479"/>
    <lineage>
        <taxon>Bacteria</taxon>
        <taxon>Bacillati</taxon>
        <taxon>Chloroflexota</taxon>
        <taxon>Chloroflexia</taxon>
        <taxon>Chloroflexales</taxon>
        <taxon>Roseiflexineae</taxon>
        <taxon>Roseiflexaceae</taxon>
        <taxon>Kouleothrix</taxon>
    </lineage>
</organism>
<evidence type="ECO:0000313" key="2">
    <source>
        <dbReference type="EMBL" id="KPV49580.1"/>
    </source>
</evidence>
<protein>
    <submittedName>
        <fullName evidence="2">Uncharacterized protein</fullName>
    </submittedName>
</protein>
<keyword evidence="1" id="KW-0812">Transmembrane</keyword>
<dbReference type="EMBL" id="LJCR01001876">
    <property type="protein sequence ID" value="KPV49580.1"/>
    <property type="molecule type" value="Genomic_DNA"/>
</dbReference>
<comment type="caution">
    <text evidence="2">The sequence shown here is derived from an EMBL/GenBank/DDBJ whole genome shotgun (WGS) entry which is preliminary data.</text>
</comment>
<dbReference type="AlphaFoldDB" id="A0A0P9FAH3"/>
<evidence type="ECO:0000313" key="3">
    <source>
        <dbReference type="Proteomes" id="UP000050509"/>
    </source>
</evidence>
<accession>A0A0P9FAH3</accession>
<keyword evidence="1" id="KW-0472">Membrane</keyword>
<proteinExistence type="predicted"/>
<keyword evidence="1" id="KW-1133">Transmembrane helix</keyword>
<name>A0A0P9FAH3_9CHLR</name>
<reference evidence="2 3" key="1">
    <citation type="submission" date="2015-09" db="EMBL/GenBank/DDBJ databases">
        <title>Draft genome sequence of Kouleothrix aurantiaca JCM 19913.</title>
        <authorList>
            <person name="Hemp J."/>
        </authorList>
    </citation>
    <scope>NUCLEOTIDE SEQUENCE [LARGE SCALE GENOMIC DNA]</scope>
    <source>
        <strain evidence="2 3">COM-B</strain>
    </source>
</reference>
<evidence type="ECO:0000256" key="1">
    <source>
        <dbReference type="SAM" id="Phobius"/>
    </source>
</evidence>